<evidence type="ECO:0000313" key="1">
    <source>
        <dbReference type="EMBL" id="VEP16266.1"/>
    </source>
</evidence>
<accession>A0A563VXW3</accession>
<evidence type="ECO:0000313" key="2">
    <source>
        <dbReference type="Proteomes" id="UP000320055"/>
    </source>
</evidence>
<dbReference type="AlphaFoldDB" id="A0A563VXW3"/>
<sequence length="97" mass="11254">MNHKAIQLRNVNVKEWVNAYCSGDYIGRNIWASNNNKNLYRLQKKRFQTNKPNSSKRMQIRECCIGAGGHIHYWNTSAPEIAEEIDDLIDSIRSSTK</sequence>
<reference evidence="1 2" key="1">
    <citation type="submission" date="2019-01" db="EMBL/GenBank/DDBJ databases">
        <authorList>
            <person name="Brito A."/>
        </authorList>
    </citation>
    <scope>NUCLEOTIDE SEQUENCE [LARGE SCALE GENOMIC DNA]</scope>
    <source>
        <strain evidence="1">1</strain>
    </source>
</reference>
<gene>
    <name evidence="1" type="ORF">H1P_4280002</name>
</gene>
<organism evidence="1 2">
    <name type="scientific">Hyella patelloides LEGE 07179</name>
    <dbReference type="NCBI Taxonomy" id="945734"/>
    <lineage>
        <taxon>Bacteria</taxon>
        <taxon>Bacillati</taxon>
        <taxon>Cyanobacteriota</taxon>
        <taxon>Cyanophyceae</taxon>
        <taxon>Pleurocapsales</taxon>
        <taxon>Hyellaceae</taxon>
        <taxon>Hyella</taxon>
    </lineage>
</organism>
<dbReference type="Proteomes" id="UP000320055">
    <property type="component" value="Unassembled WGS sequence"/>
</dbReference>
<dbReference type="OrthoDB" id="70513at2"/>
<dbReference type="EMBL" id="CAACVJ010000366">
    <property type="protein sequence ID" value="VEP16266.1"/>
    <property type="molecule type" value="Genomic_DNA"/>
</dbReference>
<keyword evidence="2" id="KW-1185">Reference proteome</keyword>
<proteinExistence type="predicted"/>
<protein>
    <submittedName>
        <fullName evidence="1">Uncharacterized protein</fullName>
    </submittedName>
</protein>
<name>A0A563VXW3_9CYAN</name>
<dbReference type="RefSeq" id="WP_144875121.1">
    <property type="nucleotide sequence ID" value="NZ_LR214163.1"/>
</dbReference>